<keyword evidence="1 3" id="KW-0694">RNA-binding</keyword>
<dbReference type="EMBL" id="JAEKNQ010000038">
    <property type="protein sequence ID" value="MBJ7603557.1"/>
    <property type="molecule type" value="Genomic_DNA"/>
</dbReference>
<name>A0A934KHB8_9BACT</name>
<dbReference type="SUPFAM" id="SSF55174">
    <property type="entry name" value="Alpha-L RNA-binding motif"/>
    <property type="match status" value="1"/>
</dbReference>
<dbReference type="PANTHER" id="PTHR32319:SF0">
    <property type="entry name" value="BACTERIAL HEMOLYSIN-LIKE PROTEIN"/>
    <property type="match status" value="1"/>
</dbReference>
<dbReference type="Gene3D" id="3.40.50.150">
    <property type="entry name" value="Vaccinia Virus protein VP39"/>
    <property type="match status" value="1"/>
</dbReference>
<evidence type="ECO:0000256" key="2">
    <source>
        <dbReference type="ARBA" id="ARBA00029460"/>
    </source>
</evidence>
<comment type="caution">
    <text evidence="5">The sequence shown here is derived from an EMBL/GenBank/DDBJ whole genome shotgun (WGS) entry which is preliminary data.</text>
</comment>
<feature type="domain" description="RNA-binding S4" evidence="4">
    <location>
        <begin position="7"/>
        <end position="67"/>
    </location>
</feature>
<dbReference type="CDD" id="cd02440">
    <property type="entry name" value="AdoMet_MTases"/>
    <property type="match status" value="1"/>
</dbReference>
<dbReference type="SMART" id="SM00363">
    <property type="entry name" value="S4"/>
    <property type="match status" value="1"/>
</dbReference>
<dbReference type="InterPro" id="IPR047048">
    <property type="entry name" value="TlyA"/>
</dbReference>
<organism evidence="5 6">
    <name type="scientific">Candidatus Dormiibacter inghamiae</name>
    <dbReference type="NCBI Taxonomy" id="3127013"/>
    <lineage>
        <taxon>Bacteria</taxon>
        <taxon>Bacillati</taxon>
        <taxon>Candidatus Dormiibacterota</taxon>
        <taxon>Candidatus Dormibacteria</taxon>
        <taxon>Candidatus Dormibacterales</taxon>
        <taxon>Candidatus Dormibacteraceae</taxon>
        <taxon>Candidatus Dormiibacter</taxon>
    </lineage>
</organism>
<dbReference type="PROSITE" id="PS50889">
    <property type="entry name" value="S4"/>
    <property type="match status" value="1"/>
</dbReference>
<evidence type="ECO:0000313" key="6">
    <source>
        <dbReference type="Proteomes" id="UP000620075"/>
    </source>
</evidence>
<comment type="similarity">
    <text evidence="2">Belongs to the TlyA family.</text>
</comment>
<protein>
    <submittedName>
        <fullName evidence="5">TlyA family RNA methyltransferase</fullName>
    </submittedName>
</protein>
<dbReference type="PIRSF" id="PIRSF005578">
    <property type="entry name" value="TlyA"/>
    <property type="match status" value="1"/>
</dbReference>
<dbReference type="Gene3D" id="3.10.290.10">
    <property type="entry name" value="RNA-binding S4 domain"/>
    <property type="match status" value="1"/>
</dbReference>
<dbReference type="CDD" id="cd00165">
    <property type="entry name" value="S4"/>
    <property type="match status" value="1"/>
</dbReference>
<accession>A0A934KHB8</accession>
<dbReference type="AlphaFoldDB" id="A0A934KHB8"/>
<dbReference type="InterPro" id="IPR002877">
    <property type="entry name" value="RNA_MeTrfase_FtsJ_dom"/>
</dbReference>
<dbReference type="GO" id="GO:0032259">
    <property type="term" value="P:methylation"/>
    <property type="evidence" value="ECO:0007669"/>
    <property type="project" value="UniProtKB-KW"/>
</dbReference>
<dbReference type="PANTHER" id="PTHR32319">
    <property type="entry name" value="BACTERIAL HEMOLYSIN-LIKE PROTEIN"/>
    <property type="match status" value="1"/>
</dbReference>
<keyword evidence="5" id="KW-0489">Methyltransferase</keyword>
<dbReference type="Proteomes" id="UP000620075">
    <property type="component" value="Unassembled WGS sequence"/>
</dbReference>
<dbReference type="Pfam" id="PF01728">
    <property type="entry name" value="FtsJ"/>
    <property type="match status" value="1"/>
</dbReference>
<sequence>MVTGSRQRLDLALVKAGMAESRSQAQALILAGKVKVGEETVRKSDRLVGAQPLQVVAPPAFVSRAGAKLAGALEAFGVRAAGRICADVGASTGGFTDVLLQRGAARVYAIDVGRGLLHWRLRQDPRVIVLERVNARTLEQLPEQPQLVVVDVSFIGLELVLPALCRCAPGAELVVLFKPQFQVGRREVGKGGVVRDEAAIAAALVRFRAWCGGQGIPVLGEVVSSLPGAEGNVERLLHLRAPQRPGAPAESRPANVQHD</sequence>
<dbReference type="InterPro" id="IPR004538">
    <property type="entry name" value="Hemolysin_A/TlyA"/>
</dbReference>
<dbReference type="GO" id="GO:0003723">
    <property type="term" value="F:RNA binding"/>
    <property type="evidence" value="ECO:0007669"/>
    <property type="project" value="UniProtKB-KW"/>
</dbReference>
<gene>
    <name evidence="5" type="ORF">JF888_10270</name>
</gene>
<keyword evidence="5" id="KW-0808">Transferase</keyword>
<proteinExistence type="inferred from homology"/>
<dbReference type="GO" id="GO:0008168">
    <property type="term" value="F:methyltransferase activity"/>
    <property type="evidence" value="ECO:0007669"/>
    <property type="project" value="UniProtKB-KW"/>
</dbReference>
<dbReference type="Pfam" id="PF01479">
    <property type="entry name" value="S4"/>
    <property type="match status" value="1"/>
</dbReference>
<dbReference type="InterPro" id="IPR002942">
    <property type="entry name" value="S4_RNA-bd"/>
</dbReference>
<evidence type="ECO:0000256" key="1">
    <source>
        <dbReference type="ARBA" id="ARBA00022884"/>
    </source>
</evidence>
<reference evidence="5 6" key="1">
    <citation type="submission" date="2020-10" db="EMBL/GenBank/DDBJ databases">
        <title>Ca. Dormibacterota MAGs.</title>
        <authorList>
            <person name="Montgomery K."/>
        </authorList>
    </citation>
    <scope>NUCLEOTIDE SEQUENCE [LARGE SCALE GENOMIC DNA]</scope>
    <source>
        <strain evidence="5">SC8811_S16_3</strain>
    </source>
</reference>
<dbReference type="InterPro" id="IPR036986">
    <property type="entry name" value="S4_RNA-bd_sf"/>
</dbReference>
<evidence type="ECO:0000313" key="5">
    <source>
        <dbReference type="EMBL" id="MBJ7603557.1"/>
    </source>
</evidence>
<dbReference type="InterPro" id="IPR029063">
    <property type="entry name" value="SAM-dependent_MTases_sf"/>
</dbReference>
<dbReference type="NCBIfam" id="TIGR00478">
    <property type="entry name" value="tly"/>
    <property type="match status" value="1"/>
</dbReference>
<evidence type="ECO:0000256" key="3">
    <source>
        <dbReference type="PROSITE-ProRule" id="PRU00182"/>
    </source>
</evidence>
<dbReference type="SUPFAM" id="SSF53335">
    <property type="entry name" value="S-adenosyl-L-methionine-dependent methyltransferases"/>
    <property type="match status" value="1"/>
</dbReference>
<evidence type="ECO:0000259" key="4">
    <source>
        <dbReference type="SMART" id="SM00363"/>
    </source>
</evidence>